<evidence type="ECO:0000313" key="4">
    <source>
        <dbReference type="Proteomes" id="UP000053370"/>
    </source>
</evidence>
<keyword evidence="4" id="KW-1185">Reference proteome</keyword>
<dbReference type="EMBL" id="DF968181">
    <property type="protein sequence ID" value="GAP40311.1"/>
    <property type="molecule type" value="Genomic_DNA"/>
</dbReference>
<evidence type="ECO:0000256" key="2">
    <source>
        <dbReference type="SAM" id="SignalP"/>
    </source>
</evidence>
<gene>
    <name evidence="3" type="ORF">ATC1_13283</name>
</gene>
<dbReference type="AlphaFoldDB" id="A0A0S7BPU6"/>
<dbReference type="Proteomes" id="UP000053370">
    <property type="component" value="Unassembled WGS sequence"/>
</dbReference>
<dbReference type="RefSeq" id="WP_062279480.1">
    <property type="nucleotide sequence ID" value="NZ_DF968181.1"/>
</dbReference>
<keyword evidence="2" id="KW-0732">Signal</keyword>
<feature type="region of interest" description="Disordered" evidence="1">
    <location>
        <begin position="282"/>
        <end position="322"/>
    </location>
</feature>
<proteinExistence type="predicted"/>
<feature type="chain" id="PRO_5006633064" evidence="2">
    <location>
        <begin position="21"/>
        <end position="655"/>
    </location>
</feature>
<protein>
    <submittedName>
        <fullName evidence="3">Uncharacterized protein</fullName>
    </submittedName>
</protein>
<name>A0A0S7BPU6_9CHLR</name>
<feature type="region of interest" description="Disordered" evidence="1">
    <location>
        <begin position="364"/>
        <end position="399"/>
    </location>
</feature>
<evidence type="ECO:0000313" key="3">
    <source>
        <dbReference type="EMBL" id="GAP40311.1"/>
    </source>
</evidence>
<feature type="compositionally biased region" description="Pro residues" evidence="1">
    <location>
        <begin position="380"/>
        <end position="389"/>
    </location>
</feature>
<reference evidence="3" key="1">
    <citation type="journal article" date="2015" name="Genome Announc.">
        <title>Draft Genome Sequence of Anaerolineae Strain TC1, a Novel Isolate from a Methanogenic Wastewater Treatment System.</title>
        <authorList>
            <person name="Matsuura N."/>
            <person name="Tourlousse D.M."/>
            <person name="Sun L."/>
            <person name="Toyonaga M."/>
            <person name="Kuroda K."/>
            <person name="Ohashi A."/>
            <person name="Cruz R."/>
            <person name="Yamaguchi T."/>
            <person name="Sekiguchi Y."/>
        </authorList>
    </citation>
    <scope>NUCLEOTIDE SEQUENCE [LARGE SCALE GENOMIC DNA]</scope>
    <source>
        <strain evidence="3">TC1</strain>
    </source>
</reference>
<sequence length="655" mass="74650">MKHKLFLLCAFLLLIGIAFSAVSAKNYDVDTGFRPEADGFGFENYGGQICSNFWSCSSVQNLTSIEMRRMFGDQVCKKINADGSCTLLKVAKSWMDEVNRTMSGGHCEGMAVLSTLFYDGIKKPEDFGAKKVNNLQLENNSPLQRELAYWFATQWFMDGHLIEEDPNTQLETLIKWFKKDPNRTVPIGIFKKNLTGGHAITAYAVEERGNGIYWIMVYDNNYPDEERYITVDTKKNSWSYSGATMAGMQQDVYDGKGNKNPFQLSPVDSRLGKFDCDFCPASSSEDSGADIPDSIPDVSIPWINPDVETPDEDSSSSDSIYDIFGPWLFPDEQDSSKSPDDSESSSSIYDLLMPWLFPDTVQPTEQTEFEPQRISTATPKPIPSTPTPKPDNNTDKNSYNKIYVDKDINIYVETDADQKAGYDWESDTKYDSIPGVTVTRSVYRSSALLPTDLKYYLWINSPEERSNQAVFDAEITSPGTVLKLRNVLESYKEPNFVYNPPVHRENNDVEYEAFEIMSDPAHLPEIEFTISDKNGEYNLKFFTAFDGDEKIKEPIDFVIFHDYDYSQVGIWITAANEENASKFKNAKFQVKGEFYLWDETMERYVATNKYPIKMGIDGMFFFNYKNWLDGDGYFFTGDLDGDSEFETWKEIGKKL</sequence>
<accession>A0A0S7BPU6</accession>
<dbReference type="OrthoDB" id="5240813at2"/>
<evidence type="ECO:0000256" key="1">
    <source>
        <dbReference type="SAM" id="MobiDB-lite"/>
    </source>
</evidence>
<feature type="signal peptide" evidence="2">
    <location>
        <begin position="1"/>
        <end position="20"/>
    </location>
</feature>
<organism evidence="3">
    <name type="scientific">Flexilinea flocculi</name>
    <dbReference type="NCBI Taxonomy" id="1678840"/>
    <lineage>
        <taxon>Bacteria</taxon>
        <taxon>Bacillati</taxon>
        <taxon>Chloroflexota</taxon>
        <taxon>Anaerolineae</taxon>
        <taxon>Anaerolineales</taxon>
        <taxon>Anaerolineaceae</taxon>
        <taxon>Flexilinea</taxon>
    </lineage>
</organism>
<dbReference type="STRING" id="1678840.ATC1_13283"/>